<gene>
    <name evidence="1" type="ORF">IXC47_09015</name>
</gene>
<evidence type="ECO:0000313" key="2">
    <source>
        <dbReference type="Proteomes" id="UP000657372"/>
    </source>
</evidence>
<accession>A0ABS0ESJ8</accession>
<organism evidence="1 2">
    <name type="scientific">Herminiimonas contaminans</name>
    <dbReference type="NCBI Taxonomy" id="1111140"/>
    <lineage>
        <taxon>Bacteria</taxon>
        <taxon>Pseudomonadati</taxon>
        <taxon>Pseudomonadota</taxon>
        <taxon>Betaproteobacteria</taxon>
        <taxon>Burkholderiales</taxon>
        <taxon>Oxalobacteraceae</taxon>
        <taxon>Herminiimonas</taxon>
    </lineage>
</organism>
<dbReference type="Proteomes" id="UP000657372">
    <property type="component" value="Unassembled WGS sequence"/>
</dbReference>
<dbReference type="EMBL" id="JADOEL010000005">
    <property type="protein sequence ID" value="MBF8177819.1"/>
    <property type="molecule type" value="Genomic_DNA"/>
</dbReference>
<comment type="caution">
    <text evidence="1">The sequence shown here is derived from an EMBL/GenBank/DDBJ whole genome shotgun (WGS) entry which is preliminary data.</text>
</comment>
<evidence type="ECO:0000313" key="1">
    <source>
        <dbReference type="EMBL" id="MBF8177819.1"/>
    </source>
</evidence>
<reference evidence="1 2" key="1">
    <citation type="submission" date="2020-11" db="EMBL/GenBank/DDBJ databases">
        <title>WGS of Herminiimonas contaminans strain Marseille-Q4544 isolated from planarians Schmidtea mediterranea.</title>
        <authorList>
            <person name="Kangale L."/>
        </authorList>
    </citation>
    <scope>NUCLEOTIDE SEQUENCE [LARGE SCALE GENOMIC DNA]</scope>
    <source>
        <strain evidence="1 2">Marseille-Q4544</strain>
    </source>
</reference>
<dbReference type="RefSeq" id="WP_195875369.1">
    <property type="nucleotide sequence ID" value="NZ_JADOEL010000005.1"/>
</dbReference>
<sequence>MTTREWWRLYYRYIRVAKREALKATNDVMFYGTGFVSIDADGSAKHIPLESMLVQPKPDLKKILHELFK</sequence>
<proteinExistence type="predicted"/>
<keyword evidence="2" id="KW-1185">Reference proteome</keyword>
<protein>
    <submittedName>
        <fullName evidence="1">Uncharacterized protein</fullName>
    </submittedName>
</protein>
<name>A0ABS0ESJ8_9BURK</name>